<gene>
    <name evidence="1" type="ORF">HYQ45_013751</name>
</gene>
<protein>
    <submittedName>
        <fullName evidence="1">Uncharacterized protein</fullName>
    </submittedName>
</protein>
<dbReference type="EMBL" id="JAEMWZ010000335">
    <property type="protein sequence ID" value="KAG7124172.1"/>
    <property type="molecule type" value="Genomic_DNA"/>
</dbReference>
<accession>A0A8I2ZDJ3</accession>
<dbReference type="AlphaFoldDB" id="A0A8I2ZDJ3"/>
<evidence type="ECO:0000313" key="1">
    <source>
        <dbReference type="EMBL" id="KAG7124172.1"/>
    </source>
</evidence>
<reference evidence="1" key="1">
    <citation type="journal article" date="2021" name="Mol. Plant Pathol.">
        <title>A 20-kb lineage-specific genomic region tames virulence in pathogenic amphidiploid Verticillium longisporum.</title>
        <authorList>
            <person name="Harting R."/>
            <person name="Starke J."/>
            <person name="Kusch H."/>
            <person name="Poggeler S."/>
            <person name="Maurus I."/>
            <person name="Schluter R."/>
            <person name="Landesfeind M."/>
            <person name="Bulla I."/>
            <person name="Nowrousian M."/>
            <person name="de Jonge R."/>
            <person name="Stahlhut G."/>
            <person name="Hoff K.J."/>
            <person name="Asshauer K.P."/>
            <person name="Thurmer A."/>
            <person name="Stanke M."/>
            <person name="Daniel R."/>
            <person name="Morgenstern B."/>
            <person name="Thomma B.P.H.J."/>
            <person name="Kronstad J.W."/>
            <person name="Braus-Stromeyer S.A."/>
            <person name="Braus G.H."/>
        </authorList>
    </citation>
    <scope>NUCLEOTIDE SEQUENCE</scope>
    <source>
        <strain evidence="1">Vl32</strain>
    </source>
</reference>
<sequence length="67" mass="7486">MLYVAGEVRLAGVWEALLPSIPPWLTWIIFAWCSGQHACPSIQQPPRSRHVSLATRSQNLTADEVTK</sequence>
<dbReference type="Proteomes" id="UP000689129">
    <property type="component" value="Unassembled WGS sequence"/>
</dbReference>
<name>A0A8I2ZDJ3_VERLO</name>
<comment type="caution">
    <text evidence="1">The sequence shown here is derived from an EMBL/GenBank/DDBJ whole genome shotgun (WGS) entry which is preliminary data.</text>
</comment>
<organism evidence="1 2">
    <name type="scientific">Verticillium longisporum</name>
    <name type="common">Verticillium dahliae var. longisporum</name>
    <dbReference type="NCBI Taxonomy" id="100787"/>
    <lineage>
        <taxon>Eukaryota</taxon>
        <taxon>Fungi</taxon>
        <taxon>Dikarya</taxon>
        <taxon>Ascomycota</taxon>
        <taxon>Pezizomycotina</taxon>
        <taxon>Sordariomycetes</taxon>
        <taxon>Hypocreomycetidae</taxon>
        <taxon>Glomerellales</taxon>
        <taxon>Plectosphaerellaceae</taxon>
        <taxon>Verticillium</taxon>
    </lineage>
</organism>
<evidence type="ECO:0000313" key="2">
    <source>
        <dbReference type="Proteomes" id="UP000689129"/>
    </source>
</evidence>
<proteinExistence type="predicted"/>